<dbReference type="PANTHER" id="PTHR37721">
    <property type="entry name" value="OS05G0464200 PROTEIN"/>
    <property type="match status" value="1"/>
</dbReference>
<feature type="region of interest" description="Disordered" evidence="1">
    <location>
        <begin position="1"/>
        <end position="21"/>
    </location>
</feature>
<protein>
    <submittedName>
        <fullName evidence="2">Uncharacterized protein</fullName>
    </submittedName>
</protein>
<keyword evidence="3" id="KW-1185">Reference proteome</keyword>
<accession>A0AA39DVA4</accession>
<sequence>MATGPPSPLKKGNSGLPPKRGQIKAQIFESLKKAVFSVASKSGEKLGIRRSSGGHGDASGSSASATPPPSGYNSDWNSDIS</sequence>
<comment type="caution">
    <text evidence="2">The sequence shown here is derived from an EMBL/GenBank/DDBJ whole genome shotgun (WGS) entry which is preliminary data.</text>
</comment>
<evidence type="ECO:0000313" key="2">
    <source>
        <dbReference type="EMBL" id="KAJ9698258.1"/>
    </source>
</evidence>
<feature type="compositionally biased region" description="Polar residues" evidence="1">
    <location>
        <begin position="72"/>
        <end position="81"/>
    </location>
</feature>
<reference evidence="2 3" key="1">
    <citation type="journal article" date="2023" name="BMC Biotechnol.">
        <title>Vitis rotundifolia cv Carlos genome sequencing.</title>
        <authorList>
            <person name="Huff M."/>
            <person name="Hulse-Kemp A."/>
            <person name="Scheffler B."/>
            <person name="Youngblood R."/>
            <person name="Simpson S."/>
            <person name="Babiker E."/>
            <person name="Staton M."/>
        </authorList>
    </citation>
    <scope>NUCLEOTIDE SEQUENCE [LARGE SCALE GENOMIC DNA]</scope>
    <source>
        <tissue evidence="2">Leaf</tissue>
    </source>
</reference>
<feature type="region of interest" description="Disordered" evidence="1">
    <location>
        <begin position="42"/>
        <end position="81"/>
    </location>
</feature>
<name>A0AA39DVA4_VITRO</name>
<proteinExistence type="predicted"/>
<organism evidence="2 3">
    <name type="scientific">Vitis rotundifolia</name>
    <name type="common">Muscadine grape</name>
    <dbReference type="NCBI Taxonomy" id="103349"/>
    <lineage>
        <taxon>Eukaryota</taxon>
        <taxon>Viridiplantae</taxon>
        <taxon>Streptophyta</taxon>
        <taxon>Embryophyta</taxon>
        <taxon>Tracheophyta</taxon>
        <taxon>Spermatophyta</taxon>
        <taxon>Magnoliopsida</taxon>
        <taxon>eudicotyledons</taxon>
        <taxon>Gunneridae</taxon>
        <taxon>Pentapetalae</taxon>
        <taxon>rosids</taxon>
        <taxon>Vitales</taxon>
        <taxon>Vitaceae</taxon>
        <taxon>Viteae</taxon>
        <taxon>Vitis</taxon>
    </lineage>
</organism>
<dbReference type="AlphaFoldDB" id="A0AA39DVA4"/>
<dbReference type="PANTHER" id="PTHR37721:SF1">
    <property type="entry name" value="OS05G0464200 PROTEIN"/>
    <property type="match status" value="1"/>
</dbReference>
<evidence type="ECO:0000313" key="3">
    <source>
        <dbReference type="Proteomes" id="UP001168098"/>
    </source>
</evidence>
<gene>
    <name evidence="2" type="ORF">PVL29_007371</name>
</gene>
<dbReference type="EMBL" id="JARBHA010000006">
    <property type="protein sequence ID" value="KAJ9698258.1"/>
    <property type="molecule type" value="Genomic_DNA"/>
</dbReference>
<dbReference type="Proteomes" id="UP001168098">
    <property type="component" value="Unassembled WGS sequence"/>
</dbReference>
<evidence type="ECO:0000256" key="1">
    <source>
        <dbReference type="SAM" id="MobiDB-lite"/>
    </source>
</evidence>